<dbReference type="GO" id="GO:0005506">
    <property type="term" value="F:iron ion binding"/>
    <property type="evidence" value="ECO:0007669"/>
    <property type="project" value="InterPro"/>
</dbReference>
<evidence type="ECO:0000256" key="6">
    <source>
        <dbReference type="ARBA" id="ARBA00022692"/>
    </source>
</evidence>
<comment type="caution">
    <text evidence="13">The sequence shown here is derived from an EMBL/GenBank/DDBJ whole genome shotgun (WGS) entry which is preliminary data.</text>
</comment>
<evidence type="ECO:0008006" key="15">
    <source>
        <dbReference type="Google" id="ProtNLM"/>
    </source>
</evidence>
<evidence type="ECO:0000256" key="9">
    <source>
        <dbReference type="ARBA" id="ARBA00023002"/>
    </source>
</evidence>
<keyword evidence="10" id="KW-0408">Iron</keyword>
<keyword evidence="6" id="KW-0812">Transmembrane</keyword>
<keyword evidence="5" id="KW-0349">Heme</keyword>
<comment type="pathway">
    <text evidence="3">Secondary metabolite biosynthesis.</text>
</comment>
<evidence type="ECO:0000256" key="3">
    <source>
        <dbReference type="ARBA" id="ARBA00005179"/>
    </source>
</evidence>
<keyword evidence="8" id="KW-1133">Transmembrane helix</keyword>
<evidence type="ECO:0000256" key="12">
    <source>
        <dbReference type="ARBA" id="ARBA00023136"/>
    </source>
</evidence>
<keyword evidence="9" id="KW-0560">Oxidoreductase</keyword>
<dbReference type="PANTHER" id="PTHR46300">
    <property type="entry name" value="P450, PUTATIVE (EUROFUNG)-RELATED-RELATED"/>
    <property type="match status" value="1"/>
</dbReference>
<keyword evidence="12" id="KW-0472">Membrane</keyword>
<dbReference type="SUPFAM" id="SSF48264">
    <property type="entry name" value="Cytochrome P450"/>
    <property type="match status" value="1"/>
</dbReference>
<sequence length="74" mass="8588">MSLYPEIQKKAQAELDGVVQPGCLPEFNDRANLPYLDAVLKEIYWWNPTVPIAIPHRITQDDVYNGFIFRQALR</sequence>
<dbReference type="GO" id="GO:0004497">
    <property type="term" value="F:monooxygenase activity"/>
    <property type="evidence" value="ECO:0007669"/>
    <property type="project" value="UniProtKB-KW"/>
</dbReference>
<evidence type="ECO:0000256" key="10">
    <source>
        <dbReference type="ARBA" id="ARBA00023004"/>
    </source>
</evidence>
<evidence type="ECO:0000256" key="1">
    <source>
        <dbReference type="ARBA" id="ARBA00001971"/>
    </source>
</evidence>
<comment type="subcellular location">
    <subcellularLocation>
        <location evidence="2">Membrane</location>
    </subcellularLocation>
</comment>
<comment type="similarity">
    <text evidence="4">Belongs to the cytochrome P450 family.</text>
</comment>
<reference evidence="13" key="1">
    <citation type="submission" date="2020-11" db="EMBL/GenBank/DDBJ databases">
        <authorList>
            <person name="Koelle M."/>
            <person name="Horta M.A.C."/>
            <person name="Nowrousian M."/>
            <person name="Ohm R.A."/>
            <person name="Benz P."/>
            <person name="Pilgard A."/>
        </authorList>
    </citation>
    <scope>NUCLEOTIDE SEQUENCE</scope>
    <source>
        <strain evidence="13">FPRL280</strain>
    </source>
</reference>
<dbReference type="PANTHER" id="PTHR46300:SF2">
    <property type="entry name" value="CYTOCHROME P450 MONOOXYGENASE ALNH-RELATED"/>
    <property type="match status" value="1"/>
</dbReference>
<comment type="cofactor">
    <cofactor evidence="1">
        <name>heme</name>
        <dbReference type="ChEBI" id="CHEBI:30413"/>
    </cofactor>
</comment>
<protein>
    <recommendedName>
        <fullName evidence="15">Cytochrome P450</fullName>
    </recommendedName>
</protein>
<accession>A0A8H7U0D9</accession>
<dbReference type="Gene3D" id="1.10.630.10">
    <property type="entry name" value="Cytochrome P450"/>
    <property type="match status" value="1"/>
</dbReference>
<dbReference type="Pfam" id="PF00067">
    <property type="entry name" value="p450"/>
    <property type="match status" value="1"/>
</dbReference>
<keyword evidence="7" id="KW-0479">Metal-binding</keyword>
<evidence type="ECO:0000256" key="4">
    <source>
        <dbReference type="ARBA" id="ARBA00010617"/>
    </source>
</evidence>
<dbReference type="InterPro" id="IPR001128">
    <property type="entry name" value="Cyt_P450"/>
</dbReference>
<proteinExistence type="inferred from homology"/>
<reference evidence="13" key="2">
    <citation type="journal article" name="Front. Microbiol.">
        <title>Degradative Capacity of Two Strains of Rhodonia placenta: From Phenotype to Genotype.</title>
        <authorList>
            <person name="Kolle M."/>
            <person name="Horta M.A.C."/>
            <person name="Nowrousian M."/>
            <person name="Ohm R.A."/>
            <person name="Benz J.P."/>
            <person name="Pilgard A."/>
        </authorList>
    </citation>
    <scope>NUCLEOTIDE SEQUENCE</scope>
    <source>
        <strain evidence="13">FPRL280</strain>
    </source>
</reference>
<keyword evidence="11" id="KW-0503">Monooxygenase</keyword>
<dbReference type="Proteomes" id="UP000639403">
    <property type="component" value="Unassembled WGS sequence"/>
</dbReference>
<evidence type="ECO:0000313" key="14">
    <source>
        <dbReference type="Proteomes" id="UP000639403"/>
    </source>
</evidence>
<evidence type="ECO:0000256" key="5">
    <source>
        <dbReference type="ARBA" id="ARBA00022617"/>
    </source>
</evidence>
<dbReference type="GO" id="GO:0016020">
    <property type="term" value="C:membrane"/>
    <property type="evidence" value="ECO:0007669"/>
    <property type="project" value="UniProtKB-SubCell"/>
</dbReference>
<gene>
    <name evidence="13" type="ORF">IEO21_06775</name>
</gene>
<organism evidence="13 14">
    <name type="scientific">Rhodonia placenta</name>
    <dbReference type="NCBI Taxonomy" id="104341"/>
    <lineage>
        <taxon>Eukaryota</taxon>
        <taxon>Fungi</taxon>
        <taxon>Dikarya</taxon>
        <taxon>Basidiomycota</taxon>
        <taxon>Agaricomycotina</taxon>
        <taxon>Agaricomycetes</taxon>
        <taxon>Polyporales</taxon>
        <taxon>Adustoporiaceae</taxon>
        <taxon>Rhodonia</taxon>
    </lineage>
</organism>
<evidence type="ECO:0000256" key="7">
    <source>
        <dbReference type="ARBA" id="ARBA00022723"/>
    </source>
</evidence>
<dbReference type="InterPro" id="IPR050364">
    <property type="entry name" value="Cytochrome_P450_fung"/>
</dbReference>
<dbReference type="AlphaFoldDB" id="A0A8H7U0D9"/>
<evidence type="ECO:0000256" key="8">
    <source>
        <dbReference type="ARBA" id="ARBA00022989"/>
    </source>
</evidence>
<evidence type="ECO:0000256" key="2">
    <source>
        <dbReference type="ARBA" id="ARBA00004370"/>
    </source>
</evidence>
<name>A0A8H7U0D9_9APHY</name>
<dbReference type="GO" id="GO:0020037">
    <property type="term" value="F:heme binding"/>
    <property type="evidence" value="ECO:0007669"/>
    <property type="project" value="InterPro"/>
</dbReference>
<dbReference type="EMBL" id="JADOXO010000164">
    <property type="protein sequence ID" value="KAF9810827.1"/>
    <property type="molecule type" value="Genomic_DNA"/>
</dbReference>
<evidence type="ECO:0000256" key="11">
    <source>
        <dbReference type="ARBA" id="ARBA00023033"/>
    </source>
</evidence>
<evidence type="ECO:0000313" key="13">
    <source>
        <dbReference type="EMBL" id="KAF9810827.1"/>
    </source>
</evidence>
<dbReference type="GO" id="GO:0016705">
    <property type="term" value="F:oxidoreductase activity, acting on paired donors, with incorporation or reduction of molecular oxygen"/>
    <property type="evidence" value="ECO:0007669"/>
    <property type="project" value="InterPro"/>
</dbReference>
<dbReference type="InterPro" id="IPR036396">
    <property type="entry name" value="Cyt_P450_sf"/>
</dbReference>